<dbReference type="Pfam" id="PF03061">
    <property type="entry name" value="4HBT"/>
    <property type="match status" value="1"/>
</dbReference>
<comment type="caution">
    <text evidence="2">The sequence shown here is derived from an EMBL/GenBank/DDBJ whole genome shotgun (WGS) entry which is preliminary data.</text>
</comment>
<dbReference type="EMBL" id="MU853886">
    <property type="protein sequence ID" value="KAK3936362.1"/>
    <property type="molecule type" value="Genomic_DNA"/>
</dbReference>
<dbReference type="CDD" id="cd03443">
    <property type="entry name" value="PaaI_thioesterase"/>
    <property type="match status" value="1"/>
</dbReference>
<proteinExistence type="predicted"/>
<gene>
    <name evidence="2" type="ORF">QBC46DRAFT_31830</name>
</gene>
<keyword evidence="3" id="KW-1185">Reference proteome</keyword>
<evidence type="ECO:0000313" key="2">
    <source>
        <dbReference type="EMBL" id="KAK3936362.1"/>
    </source>
</evidence>
<dbReference type="PANTHER" id="PTHR47260:SF6">
    <property type="entry name" value="THIOESTERASE DOMAIN-CONTAINING PROTEIN"/>
    <property type="match status" value="1"/>
</dbReference>
<dbReference type="Proteomes" id="UP001303473">
    <property type="component" value="Unassembled WGS sequence"/>
</dbReference>
<sequence length="196" mass="22110">MEESQDIAHFRSMPWCARHLSTTKPNERIVVEQALSRRPKKRLEDALFSYTLHTDDTIAAFATFYTLPDPDDGRELVRELKAFLTLGPMVNGWPGICHGGIVMTIMDEVMGLLPPINKRRGLIPTLPFMTAYLNTQFIRPVKTAETRTAAKATILATARLDRIEGRKYFTNCTIEDESGTVLAKAEALFVLLKEKL</sequence>
<dbReference type="AlphaFoldDB" id="A0AAN6S077"/>
<accession>A0AAN6S077</accession>
<name>A0AAN6S077_9PEZI</name>
<dbReference type="SUPFAM" id="SSF54637">
    <property type="entry name" value="Thioesterase/thiol ester dehydrase-isomerase"/>
    <property type="match status" value="1"/>
</dbReference>
<dbReference type="InterPro" id="IPR006683">
    <property type="entry name" value="Thioestr_dom"/>
</dbReference>
<reference evidence="3" key="1">
    <citation type="journal article" date="2023" name="Mol. Phylogenet. Evol.">
        <title>Genome-scale phylogeny and comparative genomics of the fungal order Sordariales.</title>
        <authorList>
            <person name="Hensen N."/>
            <person name="Bonometti L."/>
            <person name="Westerberg I."/>
            <person name="Brannstrom I.O."/>
            <person name="Guillou S."/>
            <person name="Cros-Aarteil S."/>
            <person name="Calhoun S."/>
            <person name="Haridas S."/>
            <person name="Kuo A."/>
            <person name="Mondo S."/>
            <person name="Pangilinan J."/>
            <person name="Riley R."/>
            <person name="LaButti K."/>
            <person name="Andreopoulos B."/>
            <person name="Lipzen A."/>
            <person name="Chen C."/>
            <person name="Yan M."/>
            <person name="Daum C."/>
            <person name="Ng V."/>
            <person name="Clum A."/>
            <person name="Steindorff A."/>
            <person name="Ohm R.A."/>
            <person name="Martin F."/>
            <person name="Silar P."/>
            <person name="Natvig D.O."/>
            <person name="Lalanne C."/>
            <person name="Gautier V."/>
            <person name="Ament-Velasquez S.L."/>
            <person name="Kruys A."/>
            <person name="Hutchinson M.I."/>
            <person name="Powell A.J."/>
            <person name="Barry K."/>
            <person name="Miller A.N."/>
            <person name="Grigoriev I.V."/>
            <person name="Debuchy R."/>
            <person name="Gladieux P."/>
            <person name="Hiltunen Thoren M."/>
            <person name="Johannesson H."/>
        </authorList>
    </citation>
    <scope>NUCLEOTIDE SEQUENCE [LARGE SCALE GENOMIC DNA]</scope>
    <source>
        <strain evidence="3">CBS 340.73</strain>
    </source>
</reference>
<dbReference type="InterPro" id="IPR052061">
    <property type="entry name" value="PTE-AB_protein"/>
</dbReference>
<organism evidence="2 3">
    <name type="scientific">Diplogelasinospora grovesii</name>
    <dbReference type="NCBI Taxonomy" id="303347"/>
    <lineage>
        <taxon>Eukaryota</taxon>
        <taxon>Fungi</taxon>
        <taxon>Dikarya</taxon>
        <taxon>Ascomycota</taxon>
        <taxon>Pezizomycotina</taxon>
        <taxon>Sordariomycetes</taxon>
        <taxon>Sordariomycetidae</taxon>
        <taxon>Sordariales</taxon>
        <taxon>Diplogelasinosporaceae</taxon>
        <taxon>Diplogelasinospora</taxon>
    </lineage>
</organism>
<evidence type="ECO:0000259" key="1">
    <source>
        <dbReference type="Pfam" id="PF03061"/>
    </source>
</evidence>
<protein>
    <submittedName>
        <fullName evidence="2">Verlamelin biosynthesis protein B</fullName>
    </submittedName>
</protein>
<feature type="domain" description="Thioesterase" evidence="1">
    <location>
        <begin position="95"/>
        <end position="181"/>
    </location>
</feature>
<dbReference type="PANTHER" id="PTHR47260">
    <property type="entry name" value="UPF0644 PROTEIN PB2B4.06"/>
    <property type="match status" value="1"/>
</dbReference>
<dbReference type="Gene3D" id="3.10.129.10">
    <property type="entry name" value="Hotdog Thioesterase"/>
    <property type="match status" value="1"/>
</dbReference>
<evidence type="ECO:0000313" key="3">
    <source>
        <dbReference type="Proteomes" id="UP001303473"/>
    </source>
</evidence>
<dbReference type="InterPro" id="IPR029069">
    <property type="entry name" value="HotDog_dom_sf"/>
</dbReference>